<dbReference type="InterPro" id="IPR005152">
    <property type="entry name" value="Lipase_secreted"/>
</dbReference>
<dbReference type="EMBL" id="BNBD01000015">
    <property type="protein sequence ID" value="GHF66308.1"/>
    <property type="molecule type" value="Genomic_DNA"/>
</dbReference>
<dbReference type="GO" id="GO:0016042">
    <property type="term" value="P:lipid catabolic process"/>
    <property type="evidence" value="ECO:0007669"/>
    <property type="project" value="InterPro"/>
</dbReference>
<dbReference type="PANTHER" id="PTHR34853">
    <property type="match status" value="1"/>
</dbReference>
<dbReference type="PIRSF" id="PIRSF029171">
    <property type="entry name" value="Esterase_LipA"/>
    <property type="match status" value="1"/>
</dbReference>
<evidence type="ECO:0008006" key="4">
    <source>
        <dbReference type="Google" id="ProtNLM"/>
    </source>
</evidence>
<dbReference type="AlphaFoldDB" id="A0A919EFS1"/>
<dbReference type="GO" id="GO:0004806">
    <property type="term" value="F:triacylglycerol lipase activity"/>
    <property type="evidence" value="ECO:0007669"/>
    <property type="project" value="InterPro"/>
</dbReference>
<dbReference type="Gene3D" id="1.10.260.160">
    <property type="match status" value="1"/>
</dbReference>
<name>A0A919EFS1_9ACTN</name>
<dbReference type="SUPFAM" id="SSF53474">
    <property type="entry name" value="alpha/beta-Hydrolases"/>
    <property type="match status" value="1"/>
</dbReference>
<comment type="caution">
    <text evidence="2">The sequence shown here is derived from an EMBL/GenBank/DDBJ whole genome shotgun (WGS) entry which is preliminary data.</text>
</comment>
<evidence type="ECO:0000313" key="2">
    <source>
        <dbReference type="EMBL" id="GHF66308.1"/>
    </source>
</evidence>
<feature type="chain" id="PRO_5037894335" description="Alpha/beta hydrolase" evidence="1">
    <location>
        <begin position="35"/>
        <end position="417"/>
    </location>
</feature>
<dbReference type="PANTHER" id="PTHR34853:SF1">
    <property type="entry name" value="LIPASE 5"/>
    <property type="match status" value="1"/>
</dbReference>
<accession>A0A919EFS1</accession>
<dbReference type="RefSeq" id="WP_190132405.1">
    <property type="nucleotide sequence ID" value="NZ_BNBD01000015.1"/>
</dbReference>
<feature type="signal peptide" evidence="1">
    <location>
        <begin position="1"/>
        <end position="34"/>
    </location>
</feature>
<sequence length="417" mass="44214">MPLLSRTGGARARRWTAAASAVVVAALAAAPAVAAGPAPAGTGAAESWRGTLVSAPAPAGSLDREAVGKQLSGAGIDTSSVAYGTRAYRLTYRTITPQGRPTTATGLFLLPQDDGRRRLGLVADEHGTTAWRENAPSGEQGERLGPLVQASAGRAVAAPDYLGLGGGPGLHPYMDTASSVSASLDMLRASRAAARLLHRELTGDVYATGFSQGGQVAMALARAVQGGADRHFRLRAVAPVSGPYDLEHAELPGLLDGRVQDGSAVFYLSYFLTAQNRLHPIYKDPAEVFRQPYASKVEKLFDTRHDEEEIAKHLPATVGELVTDDFRARLQHPSGGLLDALRAQDGNCDWKPRVPVRLDTARGDRDVPIANSQICARDFARHGVKATVVDHGAVNHFGAFRAGAPQIARWFDAVERR</sequence>
<protein>
    <recommendedName>
        <fullName evidence="4">Alpha/beta hydrolase</fullName>
    </recommendedName>
</protein>
<dbReference type="Gene3D" id="3.40.50.1820">
    <property type="entry name" value="alpha/beta hydrolase"/>
    <property type="match status" value="1"/>
</dbReference>
<reference evidence="2" key="1">
    <citation type="journal article" date="2014" name="Int. J. Syst. Evol. Microbiol.">
        <title>Complete genome sequence of Corynebacterium casei LMG S-19264T (=DSM 44701T), isolated from a smear-ripened cheese.</title>
        <authorList>
            <consortium name="US DOE Joint Genome Institute (JGI-PGF)"/>
            <person name="Walter F."/>
            <person name="Albersmeier A."/>
            <person name="Kalinowski J."/>
            <person name="Ruckert C."/>
        </authorList>
    </citation>
    <scope>NUCLEOTIDE SEQUENCE</scope>
    <source>
        <strain evidence="2">JCM 4059</strain>
    </source>
</reference>
<evidence type="ECO:0000256" key="1">
    <source>
        <dbReference type="SAM" id="SignalP"/>
    </source>
</evidence>
<keyword evidence="3" id="KW-1185">Reference proteome</keyword>
<evidence type="ECO:0000313" key="3">
    <source>
        <dbReference type="Proteomes" id="UP000638313"/>
    </source>
</evidence>
<reference evidence="2" key="2">
    <citation type="submission" date="2020-09" db="EMBL/GenBank/DDBJ databases">
        <authorList>
            <person name="Sun Q."/>
            <person name="Ohkuma M."/>
        </authorList>
    </citation>
    <scope>NUCLEOTIDE SEQUENCE</scope>
    <source>
        <strain evidence="2">JCM 4059</strain>
    </source>
</reference>
<keyword evidence="1" id="KW-0732">Signal</keyword>
<organism evidence="2 3">
    <name type="scientific">Streptomyces mashuensis</name>
    <dbReference type="NCBI Taxonomy" id="33904"/>
    <lineage>
        <taxon>Bacteria</taxon>
        <taxon>Bacillati</taxon>
        <taxon>Actinomycetota</taxon>
        <taxon>Actinomycetes</taxon>
        <taxon>Kitasatosporales</taxon>
        <taxon>Streptomycetaceae</taxon>
        <taxon>Streptomyces</taxon>
    </lineage>
</organism>
<gene>
    <name evidence="2" type="ORF">GCM10010218_54810</name>
</gene>
<dbReference type="InterPro" id="IPR029058">
    <property type="entry name" value="AB_hydrolase_fold"/>
</dbReference>
<proteinExistence type="predicted"/>
<dbReference type="Proteomes" id="UP000638313">
    <property type="component" value="Unassembled WGS sequence"/>
</dbReference>